<organism evidence="3">
    <name type="scientific">Paenibacillus sp. SYP-B3998</name>
    <dbReference type="NCBI Taxonomy" id="2678564"/>
    <lineage>
        <taxon>Bacteria</taxon>
        <taxon>Bacillati</taxon>
        <taxon>Bacillota</taxon>
        <taxon>Bacilli</taxon>
        <taxon>Bacillales</taxon>
        <taxon>Paenibacillaceae</taxon>
        <taxon>Paenibacillus</taxon>
    </lineage>
</organism>
<name>A0A6G3ZUJ7_9BACL</name>
<dbReference type="Gene3D" id="1.20.120.520">
    <property type="entry name" value="nmb1532 protein domain like"/>
    <property type="match status" value="1"/>
</dbReference>
<evidence type="ECO:0000259" key="2">
    <source>
        <dbReference type="Pfam" id="PF01814"/>
    </source>
</evidence>
<dbReference type="RefSeq" id="WP_163942985.1">
    <property type="nucleotide sequence ID" value="NZ_JAAIKC010000001.1"/>
</dbReference>
<dbReference type="EMBL" id="JAAIKC010000001">
    <property type="protein sequence ID" value="NEW05740.1"/>
    <property type="molecule type" value="Genomic_DNA"/>
</dbReference>
<keyword evidence="1" id="KW-0175">Coiled coil</keyword>
<dbReference type="Pfam" id="PF01814">
    <property type="entry name" value="Hemerythrin"/>
    <property type="match status" value="1"/>
</dbReference>
<dbReference type="AlphaFoldDB" id="A0A6G3ZUJ7"/>
<feature type="coiled-coil region" evidence="1">
    <location>
        <begin position="14"/>
        <end position="41"/>
    </location>
</feature>
<protein>
    <recommendedName>
        <fullName evidence="2">Hemerythrin-like domain-containing protein</fullName>
    </recommendedName>
</protein>
<sequence>MMIEVGRSVQAEQASNVKGIIQRLKDEHDLLKQELDEVQRKTCHMFAQLGTEESTCLLGDVRRQMALFLEQLELHEHWEEEEVLPILHQYANQVMESSFVTSKWVMQEDHKQAERFVRSFLDSADACQETDMLKLQKAVSLLSVACSVLTEHLLTEEDTFFPIADQILSDIQTK</sequence>
<evidence type="ECO:0000256" key="1">
    <source>
        <dbReference type="SAM" id="Coils"/>
    </source>
</evidence>
<dbReference type="InterPro" id="IPR012312">
    <property type="entry name" value="Hemerythrin-like"/>
</dbReference>
<evidence type="ECO:0000313" key="3">
    <source>
        <dbReference type="EMBL" id="NEW05740.1"/>
    </source>
</evidence>
<feature type="domain" description="Hemerythrin-like" evidence="2">
    <location>
        <begin position="20"/>
        <end position="164"/>
    </location>
</feature>
<comment type="caution">
    <text evidence="3">The sequence shown here is derived from an EMBL/GenBank/DDBJ whole genome shotgun (WGS) entry which is preliminary data.</text>
</comment>
<gene>
    <name evidence="3" type="ORF">GK047_06870</name>
</gene>
<proteinExistence type="predicted"/>
<reference evidence="3" key="1">
    <citation type="submission" date="2020-02" db="EMBL/GenBank/DDBJ databases">
        <authorList>
            <person name="Shen X.-R."/>
            <person name="Zhang Y.-X."/>
        </authorList>
    </citation>
    <scope>NUCLEOTIDE SEQUENCE</scope>
    <source>
        <strain evidence="3">SYP-B3998</strain>
    </source>
</reference>
<accession>A0A6G3ZUJ7</accession>